<organism evidence="1 2">
    <name type="scientific">Algoriphagus machipongonensis</name>
    <dbReference type="NCBI Taxonomy" id="388413"/>
    <lineage>
        <taxon>Bacteria</taxon>
        <taxon>Pseudomonadati</taxon>
        <taxon>Bacteroidota</taxon>
        <taxon>Cytophagia</taxon>
        <taxon>Cytophagales</taxon>
        <taxon>Cyclobacteriaceae</taxon>
        <taxon>Algoriphagus</taxon>
    </lineage>
</organism>
<evidence type="ECO:0000313" key="1">
    <source>
        <dbReference type="EMBL" id="EAZ80818.1"/>
    </source>
</evidence>
<dbReference type="AlphaFoldDB" id="A3HZY2"/>
<proteinExistence type="predicted"/>
<name>A3HZY2_9BACT</name>
<dbReference type="EMBL" id="CM001023">
    <property type="protein sequence ID" value="EAZ80818.1"/>
    <property type="molecule type" value="Genomic_DNA"/>
</dbReference>
<evidence type="ECO:0008006" key="3">
    <source>
        <dbReference type="Google" id="ProtNLM"/>
    </source>
</evidence>
<dbReference type="HOGENOM" id="CLU_1479118_0_0_10"/>
<gene>
    <name evidence="1" type="ORF">ALPR1_07830</name>
</gene>
<reference evidence="1 2" key="1">
    <citation type="journal article" date="2011" name="J. Bacteriol.">
        <title>Complete genome sequence of Algoriphagus sp. PR1, bacterial prey of a colony-forming choanoflagellate.</title>
        <authorList>
            <person name="Alegado R.A."/>
            <person name="Ferriera S."/>
            <person name="Nusbaum C."/>
            <person name="Young S.K."/>
            <person name="Zeng Q."/>
            <person name="Imamovic A."/>
            <person name="Fairclough S.R."/>
            <person name="King N."/>
        </authorList>
    </citation>
    <scope>NUCLEOTIDE SEQUENCE [LARGE SCALE GENOMIC DNA]</scope>
    <source>
        <strain evidence="1 2">PR1</strain>
    </source>
</reference>
<comment type="caution">
    <text evidence="1">The sequence shown here is derived from an EMBL/GenBank/DDBJ whole genome shotgun (WGS) entry which is preliminary data.</text>
</comment>
<protein>
    <recommendedName>
        <fullName evidence="3">pEK499-p136 HEPN domain-containing protein</fullName>
    </recommendedName>
</protein>
<sequence length="182" mass="21556">MVIMDKGKTLTQKDNLVFQSHCMVAFIQELANANFLKSPSYEWVKFNDKDLKFFIRDQIGILNQGTVLLFLYAMLVVPKELIHSEYQVEFGELESWLKERISDFESTYKNKQIKLNEVNLLDKIRNSVSHATVVFHKNLKIEFVDNYGSSNTSFKLLMTDFPEFLQKLQNIFKRYFEQFRSK</sequence>
<dbReference type="EMBL" id="AAXU02000001">
    <property type="protein sequence ID" value="EAZ80818.1"/>
    <property type="molecule type" value="Genomic_DNA"/>
</dbReference>
<accession>A3HZY2</accession>
<evidence type="ECO:0000313" key="2">
    <source>
        <dbReference type="Proteomes" id="UP000003919"/>
    </source>
</evidence>
<keyword evidence="2" id="KW-1185">Reference proteome</keyword>
<dbReference type="Proteomes" id="UP000003919">
    <property type="component" value="Chromosome"/>
</dbReference>
<dbReference type="eggNOG" id="ENOG502ZWDM">
    <property type="taxonomic scope" value="Bacteria"/>
</dbReference>